<dbReference type="InterPro" id="IPR036942">
    <property type="entry name" value="Beta-barrel_TonB_sf"/>
</dbReference>
<feature type="domain" description="TonB-dependent receptor plug" evidence="13">
    <location>
        <begin position="49"/>
        <end position="151"/>
    </location>
</feature>
<organism evidence="14 15">
    <name type="scientific">Flavobacterium cucumis</name>
    <dbReference type="NCBI Taxonomy" id="416016"/>
    <lineage>
        <taxon>Bacteria</taxon>
        <taxon>Pseudomonadati</taxon>
        <taxon>Bacteroidota</taxon>
        <taxon>Flavobacteriia</taxon>
        <taxon>Flavobacteriales</taxon>
        <taxon>Flavobacteriaceae</taxon>
        <taxon>Flavobacterium</taxon>
    </lineage>
</organism>
<evidence type="ECO:0000256" key="6">
    <source>
        <dbReference type="ARBA" id="ARBA00023077"/>
    </source>
</evidence>
<dbReference type="AlphaFoldDB" id="A0A1M7ZWL8"/>
<keyword evidence="15" id="KW-1185">Reference proteome</keyword>
<dbReference type="InterPro" id="IPR012910">
    <property type="entry name" value="Plug_dom"/>
</dbReference>
<dbReference type="InterPro" id="IPR037066">
    <property type="entry name" value="Plug_dom_sf"/>
</dbReference>
<sequence length="690" mass="79625">MQFKKNIGILFFISCSQFLIAQVENDSIKTSHLKEVIITGTRTERNVATLPLPTQIITGESIRKSGLSRLNEIIQEQTGLITVPDFGGGEGIQMQGLDAAYVMILIDGQPLFGRSAGTLDLSRISVNNIEKIEIVKGASSSLYGSEALAGVVNIITKKTITTEQLKGNINYKLATFNTHDIATSLEFGKKKIGFELFGNYFKTDGYNLSESNFVQTVEPYSNFTIQPKVKINFSNKLNLLLNSRIYNQNQDYKTEVGTDKFRGKSKIKEWNNSILLNHAVSEKFKLVYDVYATNYKADEFLKDENNELFEESNFNQWFYRPEIRSHYKIDKNTLTTGIGVNYETLERTYFEEKVTLNSEYLFSQFEWFLKEKWNILVGFRYDNHHQYQSQFSPKIGLNYKWNEHFSLKTAIGYGYKAPDLRQLYFDFTNSSVGYTVLGYNVAAEKLAELQSQGQILFTNGYDFSNPLKPESSININFGGYYKKNKLSVDYNFFYNTIENLIDTRAIAQRTNGQNVFSYFNIDKIFTYGLELNGTYKMNSNFSISSGYQYLIAKDQTIVDKIERGEIFARDPITLSSFRLKASDYFGLYNRSKHTANIKLNYHIPSIETSINARVFYRSKYGIFDSNNNAILDKYDEFVKGYFLTNLTINKDFKYRFSAQFGVNNLFDYKDERNIPNVSGRQLFTRIQYQF</sequence>
<reference evidence="15" key="1">
    <citation type="submission" date="2016-12" db="EMBL/GenBank/DDBJ databases">
        <authorList>
            <person name="Varghese N."/>
            <person name="Submissions S."/>
        </authorList>
    </citation>
    <scope>NUCLEOTIDE SEQUENCE [LARGE SCALE GENOMIC DNA]</scope>
    <source>
        <strain evidence="15">DSM 18830</strain>
    </source>
</reference>
<keyword evidence="3 10" id="KW-1134">Transmembrane beta strand</keyword>
<evidence type="ECO:0000259" key="12">
    <source>
        <dbReference type="Pfam" id="PF00593"/>
    </source>
</evidence>
<dbReference type="OrthoDB" id="9764669at2"/>
<evidence type="ECO:0000256" key="5">
    <source>
        <dbReference type="ARBA" id="ARBA00022729"/>
    </source>
</evidence>
<dbReference type="PANTHER" id="PTHR30069">
    <property type="entry name" value="TONB-DEPENDENT OUTER MEMBRANE RECEPTOR"/>
    <property type="match status" value="1"/>
</dbReference>
<evidence type="ECO:0000313" key="14">
    <source>
        <dbReference type="EMBL" id="SHO73289.1"/>
    </source>
</evidence>
<evidence type="ECO:0000256" key="8">
    <source>
        <dbReference type="ARBA" id="ARBA00023170"/>
    </source>
</evidence>
<dbReference type="Gene3D" id="2.40.170.20">
    <property type="entry name" value="TonB-dependent receptor, beta-barrel domain"/>
    <property type="match status" value="1"/>
</dbReference>
<keyword evidence="9 10" id="KW-0998">Cell outer membrane</keyword>
<dbReference type="Proteomes" id="UP000184611">
    <property type="component" value="Unassembled WGS sequence"/>
</dbReference>
<proteinExistence type="inferred from homology"/>
<dbReference type="PROSITE" id="PS52016">
    <property type="entry name" value="TONB_DEPENDENT_REC_3"/>
    <property type="match status" value="1"/>
</dbReference>
<keyword evidence="6 11" id="KW-0798">TonB box</keyword>
<dbReference type="GO" id="GO:0009279">
    <property type="term" value="C:cell outer membrane"/>
    <property type="evidence" value="ECO:0007669"/>
    <property type="project" value="UniProtKB-SubCell"/>
</dbReference>
<comment type="similarity">
    <text evidence="10 11">Belongs to the TonB-dependent receptor family.</text>
</comment>
<evidence type="ECO:0000256" key="9">
    <source>
        <dbReference type="ARBA" id="ARBA00023237"/>
    </source>
</evidence>
<protein>
    <submittedName>
        <fullName evidence="14">Outer membrane receptor for ferrienterochelin and colicins</fullName>
    </submittedName>
</protein>
<dbReference type="Pfam" id="PF00593">
    <property type="entry name" value="TonB_dep_Rec_b-barrel"/>
    <property type="match status" value="1"/>
</dbReference>
<dbReference type="Pfam" id="PF07715">
    <property type="entry name" value="Plug"/>
    <property type="match status" value="1"/>
</dbReference>
<evidence type="ECO:0000256" key="3">
    <source>
        <dbReference type="ARBA" id="ARBA00022452"/>
    </source>
</evidence>
<dbReference type="EMBL" id="FRYK01000002">
    <property type="protein sequence ID" value="SHO73289.1"/>
    <property type="molecule type" value="Genomic_DNA"/>
</dbReference>
<evidence type="ECO:0000256" key="4">
    <source>
        <dbReference type="ARBA" id="ARBA00022692"/>
    </source>
</evidence>
<feature type="domain" description="TonB-dependent receptor-like beta-barrel" evidence="12">
    <location>
        <begin position="206"/>
        <end position="665"/>
    </location>
</feature>
<keyword evidence="7 10" id="KW-0472">Membrane</keyword>
<keyword evidence="2 10" id="KW-0813">Transport</keyword>
<evidence type="ECO:0000256" key="10">
    <source>
        <dbReference type="PROSITE-ProRule" id="PRU01360"/>
    </source>
</evidence>
<dbReference type="CDD" id="cd01347">
    <property type="entry name" value="ligand_gated_channel"/>
    <property type="match status" value="1"/>
</dbReference>
<keyword evidence="4 10" id="KW-0812">Transmembrane</keyword>
<dbReference type="SUPFAM" id="SSF56935">
    <property type="entry name" value="Porins"/>
    <property type="match status" value="1"/>
</dbReference>
<name>A0A1M7ZWL8_9FLAO</name>
<comment type="subcellular location">
    <subcellularLocation>
        <location evidence="1 10">Cell outer membrane</location>
        <topology evidence="1 10">Multi-pass membrane protein</topology>
    </subcellularLocation>
</comment>
<gene>
    <name evidence="14" type="ORF">SAMN05443547_1646</name>
</gene>
<dbReference type="PANTHER" id="PTHR30069:SF29">
    <property type="entry name" value="HEMOGLOBIN AND HEMOGLOBIN-HAPTOGLOBIN-BINDING PROTEIN 1-RELATED"/>
    <property type="match status" value="1"/>
</dbReference>
<dbReference type="Gene3D" id="2.170.130.10">
    <property type="entry name" value="TonB-dependent receptor, plug domain"/>
    <property type="match status" value="1"/>
</dbReference>
<keyword evidence="8 14" id="KW-0675">Receptor</keyword>
<dbReference type="GO" id="GO:0044718">
    <property type="term" value="P:siderophore transmembrane transport"/>
    <property type="evidence" value="ECO:0007669"/>
    <property type="project" value="TreeGrafter"/>
</dbReference>
<keyword evidence="5" id="KW-0732">Signal</keyword>
<evidence type="ECO:0000259" key="13">
    <source>
        <dbReference type="Pfam" id="PF07715"/>
    </source>
</evidence>
<dbReference type="InterPro" id="IPR039426">
    <property type="entry name" value="TonB-dep_rcpt-like"/>
</dbReference>
<evidence type="ECO:0000313" key="15">
    <source>
        <dbReference type="Proteomes" id="UP000184611"/>
    </source>
</evidence>
<accession>A0A1M7ZWL8</accession>
<evidence type="ECO:0000256" key="2">
    <source>
        <dbReference type="ARBA" id="ARBA00022448"/>
    </source>
</evidence>
<dbReference type="RefSeq" id="WP_073583234.1">
    <property type="nucleotide sequence ID" value="NZ_CBCSEA010000016.1"/>
</dbReference>
<dbReference type="GO" id="GO:0015344">
    <property type="term" value="F:siderophore uptake transmembrane transporter activity"/>
    <property type="evidence" value="ECO:0007669"/>
    <property type="project" value="TreeGrafter"/>
</dbReference>
<dbReference type="STRING" id="416016.SAMN05443547_1646"/>
<evidence type="ECO:0000256" key="1">
    <source>
        <dbReference type="ARBA" id="ARBA00004571"/>
    </source>
</evidence>
<evidence type="ECO:0000256" key="11">
    <source>
        <dbReference type="RuleBase" id="RU003357"/>
    </source>
</evidence>
<evidence type="ECO:0000256" key="7">
    <source>
        <dbReference type="ARBA" id="ARBA00023136"/>
    </source>
</evidence>
<dbReference type="InterPro" id="IPR000531">
    <property type="entry name" value="Beta-barrel_TonB"/>
</dbReference>